<keyword evidence="1" id="KW-0472">Membrane</keyword>
<reference evidence="3" key="1">
    <citation type="journal article" date="2021" name="Nat. Commun.">
        <title>Genomic analyses provide insights into spinach domestication and the genetic basis of agronomic traits.</title>
        <authorList>
            <person name="Cai X."/>
            <person name="Sun X."/>
            <person name="Xu C."/>
            <person name="Sun H."/>
            <person name="Wang X."/>
            <person name="Ge C."/>
            <person name="Zhang Z."/>
            <person name="Wang Q."/>
            <person name="Fei Z."/>
            <person name="Jiao C."/>
            <person name="Wang Q."/>
        </authorList>
    </citation>
    <scope>NUCLEOTIDE SEQUENCE [LARGE SCALE GENOMIC DNA]</scope>
    <source>
        <strain evidence="3">cv. Varoflay</strain>
    </source>
</reference>
<evidence type="ECO:0000259" key="2">
    <source>
        <dbReference type="Pfam" id="PF03407"/>
    </source>
</evidence>
<dbReference type="Proteomes" id="UP000813463">
    <property type="component" value="Chromosome 1"/>
</dbReference>
<sequence>MEFTLTLDFPISMLPLLAVPHFPLSTTCLLLLHFPPFRLNNRNFFTSNHQCFLQFNFITNFIMSITLPSILPPFSFSKALKLGLWSIWLTGFLLICFSFYATLLLPSVRIEIRKPSFLYPRNSADKSNPSITLFSAPSPFNSSAGKRQALAVRSWLGLSPNINVVLFGNDTSLQSFASSFGSRVFVESDIDFSFLNVPFFHSMVARAEVSSSDISALIHPETVLLPDFLSTVNHVYELDHDWFLVASSKSSFFPFFLDESGRQWLREDGKPISLQKLQEILAYTWQWDYCEGRMLMAWNNKDLSLHMGVLPPFLYGKGVHNHWLVNEVYHSNYRFVFDASWTISNLHLHDSEDHEPIQSARVSTFRERTKTDWEYNGNLQLAELYGLFSSNKVNFSDFVKLVKCGRQFMFTNEDQNVVYSPKHHSLNSLWKGRIVESRTQKKLAACLAAFSSPPWIMNSSVKNKMSGSVPLRLPYGLEMLLPILADGNKTVVLTVAGYSYKDMLMSWVCRLRHLMVNNLLVCALDDETYEFSIQQGIPVFRDSLAPRNISFNDCHFGTKCFQKVTKTKSRLVLQILKLGYNVLLSDVDVYWFKNPIPLLQTFGPAVFAAQSDEYNLTVPINLPRRLNSGFYFARADDPTVAAMEKVVMHAMTSDLSEQPSFYDTLCGLNGANRVGDDRCREPRTNLTVQFLDRNLFPNGAYKGLWEEKNVRAACAEKGCYVLHNNWISGRIKKLERQVHSGLWDYDISSRMCLHSWHKMKALNFT</sequence>
<accession>A0A9R0IR98</accession>
<feature type="domain" description="Nucleotide-diphospho-sugar transferase" evidence="2">
    <location>
        <begin position="516"/>
        <end position="736"/>
    </location>
</feature>
<dbReference type="AlphaFoldDB" id="A0A9R0IR98"/>
<dbReference type="RefSeq" id="XP_021853742.1">
    <property type="nucleotide sequence ID" value="XM_021998050.2"/>
</dbReference>
<dbReference type="KEGG" id="soe:110793192"/>
<gene>
    <name evidence="4" type="primary">LOC110793192</name>
</gene>
<proteinExistence type="predicted"/>
<dbReference type="GO" id="GO:0042546">
    <property type="term" value="P:cell wall biogenesis"/>
    <property type="evidence" value="ECO:0000318"/>
    <property type="project" value="GO_Central"/>
</dbReference>
<dbReference type="Pfam" id="PF03407">
    <property type="entry name" value="Nucleotid_trans"/>
    <property type="match status" value="1"/>
</dbReference>
<organism evidence="3 4">
    <name type="scientific">Spinacia oleracea</name>
    <name type="common">Spinach</name>
    <dbReference type="NCBI Taxonomy" id="3562"/>
    <lineage>
        <taxon>Eukaryota</taxon>
        <taxon>Viridiplantae</taxon>
        <taxon>Streptophyta</taxon>
        <taxon>Embryophyta</taxon>
        <taxon>Tracheophyta</taxon>
        <taxon>Spermatophyta</taxon>
        <taxon>Magnoliopsida</taxon>
        <taxon>eudicotyledons</taxon>
        <taxon>Gunneridae</taxon>
        <taxon>Pentapetalae</taxon>
        <taxon>Caryophyllales</taxon>
        <taxon>Chenopodiaceae</taxon>
        <taxon>Chenopodioideae</taxon>
        <taxon>Anserineae</taxon>
        <taxon>Spinacia</taxon>
    </lineage>
</organism>
<evidence type="ECO:0000313" key="4">
    <source>
        <dbReference type="RefSeq" id="XP_021853742.1"/>
    </source>
</evidence>
<evidence type="ECO:0000313" key="3">
    <source>
        <dbReference type="Proteomes" id="UP000813463"/>
    </source>
</evidence>
<dbReference type="GO" id="GO:0005794">
    <property type="term" value="C:Golgi apparatus"/>
    <property type="evidence" value="ECO:0000318"/>
    <property type="project" value="GO_Central"/>
</dbReference>
<keyword evidence="1" id="KW-0812">Transmembrane</keyword>
<feature type="transmembrane region" description="Helical" evidence="1">
    <location>
        <begin position="52"/>
        <end position="71"/>
    </location>
</feature>
<name>A0A9R0IR98_SPIOL</name>
<keyword evidence="1" id="KW-1133">Transmembrane helix</keyword>
<feature type="transmembrane region" description="Helical" evidence="1">
    <location>
        <begin position="12"/>
        <end position="32"/>
    </location>
</feature>
<dbReference type="GO" id="GO:0016757">
    <property type="term" value="F:glycosyltransferase activity"/>
    <property type="evidence" value="ECO:0000318"/>
    <property type="project" value="GO_Central"/>
</dbReference>
<protein>
    <submittedName>
        <fullName evidence="4">Beta-arabinofuranosyltransferase RAY1</fullName>
    </submittedName>
</protein>
<keyword evidence="3" id="KW-1185">Reference proteome</keyword>
<dbReference type="InterPro" id="IPR005069">
    <property type="entry name" value="Nucl-diP-sugar_transferase"/>
</dbReference>
<dbReference type="OrthoDB" id="540503at2759"/>
<evidence type="ECO:0000256" key="1">
    <source>
        <dbReference type="SAM" id="Phobius"/>
    </source>
</evidence>
<feature type="transmembrane region" description="Helical" evidence="1">
    <location>
        <begin position="83"/>
        <end position="105"/>
    </location>
</feature>
<dbReference type="PANTHER" id="PTHR47483:SF1">
    <property type="entry name" value="BETA-ARABINOFURANOSYLTRANSFERASE RAY1"/>
    <property type="match status" value="1"/>
</dbReference>
<dbReference type="PANTHER" id="PTHR47483">
    <property type="entry name" value="BETA-ARABINOFURANOSYLTRANSFERASE RAY1"/>
    <property type="match status" value="1"/>
</dbReference>
<reference evidence="4" key="2">
    <citation type="submission" date="2025-08" db="UniProtKB">
        <authorList>
            <consortium name="RefSeq"/>
        </authorList>
    </citation>
    <scope>IDENTIFICATION</scope>
    <source>
        <tissue evidence="4">Leaf</tissue>
    </source>
</reference>
<dbReference type="GeneID" id="110793192"/>
<dbReference type="InterPro" id="IPR044575">
    <property type="entry name" value="RAY1-like"/>
</dbReference>